<dbReference type="Pfam" id="PF13365">
    <property type="entry name" value="Trypsin_2"/>
    <property type="match status" value="1"/>
</dbReference>
<protein>
    <submittedName>
        <fullName evidence="7">Trypsin-like peptidase domain-containing protein</fullName>
    </submittedName>
</protein>
<keyword evidence="5" id="KW-0472">Membrane</keyword>
<keyword evidence="2" id="KW-0645">Protease</keyword>
<dbReference type="SUPFAM" id="SSF50494">
    <property type="entry name" value="Trypsin-like serine proteases"/>
    <property type="match status" value="1"/>
</dbReference>
<dbReference type="GO" id="GO:0004252">
    <property type="term" value="F:serine-type endopeptidase activity"/>
    <property type="evidence" value="ECO:0007669"/>
    <property type="project" value="InterPro"/>
</dbReference>
<dbReference type="Gene3D" id="2.40.10.10">
    <property type="entry name" value="Trypsin-like serine proteases"/>
    <property type="match status" value="2"/>
</dbReference>
<dbReference type="SUPFAM" id="SSF50156">
    <property type="entry name" value="PDZ domain-like"/>
    <property type="match status" value="1"/>
</dbReference>
<keyword evidence="5" id="KW-0812">Transmembrane</keyword>
<dbReference type="InterPro" id="IPR001940">
    <property type="entry name" value="Peptidase_S1C"/>
</dbReference>
<dbReference type="PANTHER" id="PTHR43343:SF3">
    <property type="entry name" value="PROTEASE DO-LIKE 8, CHLOROPLASTIC"/>
    <property type="match status" value="1"/>
</dbReference>
<dbReference type="PROSITE" id="PS50106">
    <property type="entry name" value="PDZ"/>
    <property type="match status" value="1"/>
</dbReference>
<keyword evidence="5" id="KW-1133">Transmembrane helix</keyword>
<sequence>MSYNNELYPYTQNETPEPGAPAPEPQRKQKRGKAGKTVALVLCSALLCGAMGFGGGMLASSLSDTQTSSSGVTVQQATANSESSAGATQLSNTTSAQLSIEEIAAKAADSVVEITTESVTTGEFLQQSITQGAGSGVIISTDGYILTNYHVIEGASTITVTLRNGNSYPATLVGVDDNLDVALLKIEETNLSPATFGDSSSLKVGETAVAIGNPLGQLGGTVTNGIISALDRDITIDGKTKKLLQTNAAINPGNSGGGLFNDKGQLIGLVVAKSSGEEIEGLGFAIPINDVVNILDDLKQYGYVKGRISLGVSLLDISSQQMALMYRVGQTGCYIYSTVDGSAAAKAGLRSGDCITAINGTEVSTSEDVKTILDTCSVGDTIQMTILRNGESATVSVTLQEYVPSEISNTSTTVTSNSGSGLIAM</sequence>
<dbReference type="GO" id="GO:0006508">
    <property type="term" value="P:proteolysis"/>
    <property type="evidence" value="ECO:0007669"/>
    <property type="project" value="UniProtKB-KW"/>
</dbReference>
<evidence type="ECO:0000256" key="1">
    <source>
        <dbReference type="ARBA" id="ARBA00010541"/>
    </source>
</evidence>
<dbReference type="Pfam" id="PF13180">
    <property type="entry name" value="PDZ_2"/>
    <property type="match status" value="1"/>
</dbReference>
<dbReference type="InterPro" id="IPR009003">
    <property type="entry name" value="Peptidase_S1_PA"/>
</dbReference>
<dbReference type="SMART" id="SM00228">
    <property type="entry name" value="PDZ"/>
    <property type="match status" value="1"/>
</dbReference>
<evidence type="ECO:0000256" key="2">
    <source>
        <dbReference type="ARBA" id="ARBA00022670"/>
    </source>
</evidence>
<name>A0A926I1F5_9FIRM</name>
<evidence type="ECO:0000256" key="4">
    <source>
        <dbReference type="SAM" id="MobiDB-lite"/>
    </source>
</evidence>
<dbReference type="EMBL" id="JACRSQ010000017">
    <property type="protein sequence ID" value="MBC8544189.1"/>
    <property type="molecule type" value="Genomic_DNA"/>
</dbReference>
<dbReference type="Gene3D" id="2.30.42.10">
    <property type="match status" value="1"/>
</dbReference>
<dbReference type="InterPro" id="IPR043504">
    <property type="entry name" value="Peptidase_S1_PA_chymotrypsin"/>
</dbReference>
<dbReference type="PANTHER" id="PTHR43343">
    <property type="entry name" value="PEPTIDASE S12"/>
    <property type="match status" value="1"/>
</dbReference>
<evidence type="ECO:0000259" key="6">
    <source>
        <dbReference type="PROSITE" id="PS50106"/>
    </source>
</evidence>
<proteinExistence type="inferred from homology"/>
<organism evidence="7 8">
    <name type="scientific">Bianquea renquensis</name>
    <dbReference type="NCBI Taxonomy" id="2763661"/>
    <lineage>
        <taxon>Bacteria</taxon>
        <taxon>Bacillati</taxon>
        <taxon>Bacillota</taxon>
        <taxon>Clostridia</taxon>
        <taxon>Eubacteriales</taxon>
        <taxon>Bianqueaceae</taxon>
        <taxon>Bianquea</taxon>
    </lineage>
</organism>
<gene>
    <name evidence="7" type="ORF">H8730_11640</name>
</gene>
<dbReference type="RefSeq" id="WP_177718610.1">
    <property type="nucleotide sequence ID" value="NZ_JACRSQ010000017.1"/>
</dbReference>
<feature type="domain" description="PDZ" evidence="6">
    <location>
        <begin position="305"/>
        <end position="390"/>
    </location>
</feature>
<feature type="transmembrane region" description="Helical" evidence="5">
    <location>
        <begin position="37"/>
        <end position="59"/>
    </location>
</feature>
<comment type="caution">
    <text evidence="7">The sequence shown here is derived from an EMBL/GenBank/DDBJ whole genome shotgun (WGS) entry which is preliminary data.</text>
</comment>
<reference evidence="7" key="1">
    <citation type="submission" date="2020-08" db="EMBL/GenBank/DDBJ databases">
        <title>Genome public.</title>
        <authorList>
            <person name="Liu C."/>
            <person name="Sun Q."/>
        </authorList>
    </citation>
    <scope>NUCLEOTIDE SEQUENCE</scope>
    <source>
        <strain evidence="7">NSJ-32</strain>
    </source>
</reference>
<keyword evidence="8" id="KW-1185">Reference proteome</keyword>
<keyword evidence="3" id="KW-0378">Hydrolase</keyword>
<evidence type="ECO:0000256" key="3">
    <source>
        <dbReference type="ARBA" id="ARBA00022801"/>
    </source>
</evidence>
<dbReference type="InterPro" id="IPR036034">
    <property type="entry name" value="PDZ_sf"/>
</dbReference>
<evidence type="ECO:0000313" key="7">
    <source>
        <dbReference type="EMBL" id="MBC8544189.1"/>
    </source>
</evidence>
<evidence type="ECO:0000256" key="5">
    <source>
        <dbReference type="SAM" id="Phobius"/>
    </source>
</evidence>
<dbReference type="InterPro" id="IPR001478">
    <property type="entry name" value="PDZ"/>
</dbReference>
<evidence type="ECO:0000313" key="8">
    <source>
        <dbReference type="Proteomes" id="UP000657006"/>
    </source>
</evidence>
<accession>A0A926I1F5</accession>
<feature type="region of interest" description="Disordered" evidence="4">
    <location>
        <begin position="1"/>
        <end position="31"/>
    </location>
</feature>
<dbReference type="PRINTS" id="PR00834">
    <property type="entry name" value="PROTEASES2C"/>
</dbReference>
<dbReference type="Proteomes" id="UP000657006">
    <property type="component" value="Unassembled WGS sequence"/>
</dbReference>
<feature type="compositionally biased region" description="Polar residues" evidence="4">
    <location>
        <begin position="1"/>
        <end position="15"/>
    </location>
</feature>
<dbReference type="AlphaFoldDB" id="A0A926I1F5"/>
<comment type="similarity">
    <text evidence="1">Belongs to the peptidase S1C family.</text>
</comment>
<dbReference type="InterPro" id="IPR051201">
    <property type="entry name" value="Chloro_Bact_Ser_Proteases"/>
</dbReference>